<dbReference type="Proteomes" id="UP000568022">
    <property type="component" value="Unassembled WGS sequence"/>
</dbReference>
<feature type="compositionally biased region" description="Pro residues" evidence="1">
    <location>
        <begin position="77"/>
        <end position="93"/>
    </location>
</feature>
<reference evidence="2 3" key="1">
    <citation type="submission" date="2020-08" db="EMBL/GenBank/DDBJ databases">
        <title>Genomic Encyclopedia of Type Strains, Phase III (KMG-III): the genomes of soil and plant-associated and newly described type strains.</title>
        <authorList>
            <person name="Whitman W."/>
        </authorList>
    </citation>
    <scope>NUCLEOTIDE SEQUENCE [LARGE SCALE GENOMIC DNA]</scope>
    <source>
        <strain evidence="2 3">CECT 3226</strain>
    </source>
</reference>
<feature type="region of interest" description="Disordered" evidence="1">
    <location>
        <begin position="1"/>
        <end position="99"/>
    </location>
</feature>
<dbReference type="EMBL" id="JACHJE010000013">
    <property type="protein sequence ID" value="MBB5128450.1"/>
    <property type="molecule type" value="Genomic_DNA"/>
</dbReference>
<proteinExistence type="predicted"/>
<evidence type="ECO:0000256" key="1">
    <source>
        <dbReference type="SAM" id="MobiDB-lite"/>
    </source>
</evidence>
<dbReference type="AlphaFoldDB" id="A0A7W8FBM7"/>
<comment type="caution">
    <text evidence="2">The sequence shown here is derived from an EMBL/GenBank/DDBJ whole genome shotgun (WGS) entry which is preliminary data.</text>
</comment>
<evidence type="ECO:0000313" key="2">
    <source>
        <dbReference type="EMBL" id="MBB5128450.1"/>
    </source>
</evidence>
<sequence length="227" mass="22414">MSEAAAPAAAPAAASPEAAAPAATGAAATPATPTPAPAAPATAPATAPPAPATQDISTLPEWAQQMIRGAQQQTPAPQAPPAPVTPPAPPAPAPTEGDVNRLPRWAQQAVTDGQGATQQLALQTAIIAAAPAAGADVARLLDSQAAMRALSAVDPTDHAAVQQAITTVIAAHGHLAAGTAAPVRAGVEFTSSGAGEITPAQFAAMTYQQRTDLYQSDPDTYRRLAGA</sequence>
<keyword evidence="3" id="KW-1185">Reference proteome</keyword>
<accession>A0A7W8FBM7</accession>
<feature type="compositionally biased region" description="Low complexity" evidence="1">
    <location>
        <begin position="1"/>
        <end position="31"/>
    </location>
</feature>
<organism evidence="2 3">
    <name type="scientific">Streptomyces griseoloalbus</name>
    <dbReference type="NCBI Taxonomy" id="67303"/>
    <lineage>
        <taxon>Bacteria</taxon>
        <taxon>Bacillati</taxon>
        <taxon>Actinomycetota</taxon>
        <taxon>Actinomycetes</taxon>
        <taxon>Kitasatosporales</taxon>
        <taxon>Streptomycetaceae</taxon>
        <taxon>Streptomyces</taxon>
    </lineage>
</organism>
<gene>
    <name evidence="2" type="ORF">FHS32_005225</name>
</gene>
<evidence type="ECO:0000313" key="3">
    <source>
        <dbReference type="Proteomes" id="UP000568022"/>
    </source>
</evidence>
<protein>
    <submittedName>
        <fullName evidence="2">Uncharacterized protein</fullName>
    </submittedName>
</protein>
<name>A0A7W8FBM7_9ACTN</name>